<proteinExistence type="predicted"/>
<evidence type="ECO:0000313" key="6">
    <source>
        <dbReference type="EMBL" id="GAA1529114.1"/>
    </source>
</evidence>
<dbReference type="EMBL" id="BAAANC010000002">
    <property type="protein sequence ID" value="GAA1529114.1"/>
    <property type="molecule type" value="Genomic_DNA"/>
</dbReference>
<keyword evidence="2" id="KW-0812">Transmembrane</keyword>
<gene>
    <name evidence="6" type="ORF">GCM10009741_33720</name>
</gene>
<dbReference type="Pfam" id="PF04228">
    <property type="entry name" value="Zn_peptidase"/>
    <property type="match status" value="1"/>
</dbReference>
<keyword evidence="7" id="KW-1185">Reference proteome</keyword>
<evidence type="ECO:0000256" key="4">
    <source>
        <dbReference type="ARBA" id="ARBA00023136"/>
    </source>
</evidence>
<sequence>MSPQYSRVERMNYLSSKKLRVLAGAVAVASCAVLAMPNAQAAPAAVQAERPVPGVIDTPANVPNAGRDAGWTAAKALAAVKNNKLYATGNIAASKCKRPAVALNTEKNVRYFESELVRCMYAAWKPNLWRMGARWDVKPALVVHGYNTVNSACGSVTGWTSFYCSYRGGTIYIPWRQLVTYYAQNPTFAVAYATNTIAHEYGHHIQSMTGILTASHWRGSHMTYDASLAESRRRELQASCLGSAYIGANKAYYPMSGGLLTEWKWVVSHSGDQPGYPRDHGSWTNHNYWSLAGFTGNGKNTHPGSCQTWSAPATRIA</sequence>
<keyword evidence="5" id="KW-0732">Signal</keyword>
<dbReference type="Proteomes" id="UP001500363">
    <property type="component" value="Unassembled WGS sequence"/>
</dbReference>
<reference evidence="6 7" key="1">
    <citation type="journal article" date="2019" name="Int. J. Syst. Evol. Microbiol.">
        <title>The Global Catalogue of Microorganisms (GCM) 10K type strain sequencing project: providing services to taxonomists for standard genome sequencing and annotation.</title>
        <authorList>
            <consortium name="The Broad Institute Genomics Platform"/>
            <consortium name="The Broad Institute Genome Sequencing Center for Infectious Disease"/>
            <person name="Wu L."/>
            <person name="Ma J."/>
        </authorList>
    </citation>
    <scope>NUCLEOTIDE SEQUENCE [LARGE SCALE GENOMIC DNA]</scope>
    <source>
        <strain evidence="6 7">JCM 14303</strain>
    </source>
</reference>
<feature type="signal peptide" evidence="5">
    <location>
        <begin position="1"/>
        <end position="41"/>
    </location>
</feature>
<protein>
    <recommendedName>
        <fullName evidence="8">Neutral zinc metallopeptidase</fullName>
    </recommendedName>
</protein>
<comment type="caution">
    <text evidence="6">The sequence shown here is derived from an EMBL/GenBank/DDBJ whole genome shotgun (WGS) entry which is preliminary data.</text>
</comment>
<feature type="chain" id="PRO_5045902047" description="Neutral zinc metallopeptidase" evidence="5">
    <location>
        <begin position="42"/>
        <end position="317"/>
    </location>
</feature>
<organism evidence="6 7">
    <name type="scientific">Kribbella lupini</name>
    <dbReference type="NCBI Taxonomy" id="291602"/>
    <lineage>
        <taxon>Bacteria</taxon>
        <taxon>Bacillati</taxon>
        <taxon>Actinomycetota</taxon>
        <taxon>Actinomycetes</taxon>
        <taxon>Propionibacteriales</taxon>
        <taxon>Kribbellaceae</taxon>
        <taxon>Kribbella</taxon>
    </lineage>
</organism>
<accession>A0ABN2AWM6</accession>
<evidence type="ECO:0000256" key="5">
    <source>
        <dbReference type="SAM" id="SignalP"/>
    </source>
</evidence>
<keyword evidence="3" id="KW-1133">Transmembrane helix</keyword>
<dbReference type="PROSITE" id="PS51257">
    <property type="entry name" value="PROKAR_LIPOPROTEIN"/>
    <property type="match status" value="1"/>
</dbReference>
<dbReference type="InterPro" id="IPR007343">
    <property type="entry name" value="Uncharacterised_pept_Zn_put"/>
</dbReference>
<comment type="subcellular location">
    <subcellularLocation>
        <location evidence="1">Membrane</location>
        <topology evidence="1">Single-pass membrane protein</topology>
    </subcellularLocation>
</comment>
<dbReference type="PANTHER" id="PTHR30168">
    <property type="entry name" value="PUTATIVE MEMBRANE PROTEIN YPFJ"/>
    <property type="match status" value="1"/>
</dbReference>
<evidence type="ECO:0000313" key="7">
    <source>
        <dbReference type="Proteomes" id="UP001500363"/>
    </source>
</evidence>
<evidence type="ECO:0000256" key="3">
    <source>
        <dbReference type="ARBA" id="ARBA00022989"/>
    </source>
</evidence>
<dbReference type="PANTHER" id="PTHR30168:SF0">
    <property type="entry name" value="INNER MEMBRANE PROTEIN"/>
    <property type="match status" value="1"/>
</dbReference>
<evidence type="ECO:0000256" key="1">
    <source>
        <dbReference type="ARBA" id="ARBA00004167"/>
    </source>
</evidence>
<evidence type="ECO:0008006" key="8">
    <source>
        <dbReference type="Google" id="ProtNLM"/>
    </source>
</evidence>
<name>A0ABN2AWM6_9ACTN</name>
<keyword evidence="4" id="KW-0472">Membrane</keyword>
<evidence type="ECO:0000256" key="2">
    <source>
        <dbReference type="ARBA" id="ARBA00022692"/>
    </source>
</evidence>